<sequence>MVEEVVEKMRNMQMKSFGMTTGKFHGQWFRYFYGFTTFLVFAVIRSVITVKKDKGSVIFRKINRTLVLEKQKTTFFYRITESLSSNLA</sequence>
<keyword evidence="3" id="KW-1185">Reference proteome</keyword>
<feature type="transmembrane region" description="Helical" evidence="1">
    <location>
        <begin position="28"/>
        <end position="48"/>
    </location>
</feature>
<keyword evidence="1" id="KW-0812">Transmembrane</keyword>
<name>A0A4Q0VR29_9BACI</name>
<dbReference type="Proteomes" id="UP000290649">
    <property type="component" value="Unassembled WGS sequence"/>
</dbReference>
<proteinExistence type="predicted"/>
<evidence type="ECO:0000313" key="3">
    <source>
        <dbReference type="Proteomes" id="UP000290649"/>
    </source>
</evidence>
<comment type="caution">
    <text evidence="2">The sequence shown here is derived from an EMBL/GenBank/DDBJ whole genome shotgun (WGS) entry which is preliminary data.</text>
</comment>
<keyword evidence="1" id="KW-1133">Transmembrane helix</keyword>
<dbReference type="EMBL" id="QOUX01000046">
    <property type="protein sequence ID" value="RXI98445.1"/>
    <property type="molecule type" value="Genomic_DNA"/>
</dbReference>
<keyword evidence="1" id="KW-0472">Membrane</keyword>
<protein>
    <submittedName>
        <fullName evidence="2">Uncharacterized protein</fullName>
    </submittedName>
</protein>
<reference evidence="2 3" key="1">
    <citation type="journal article" date="2019" name="Int. J. Syst. Evol. Microbiol.">
        <title>Anaerobacillus alkaliphilus sp. nov., a novel alkaliphilic and moderately halophilic bacterium.</title>
        <authorList>
            <person name="Borsodi A.K."/>
            <person name="Aszalos J.M."/>
            <person name="Bihari P."/>
            <person name="Nagy I."/>
            <person name="Schumann P."/>
            <person name="Sproer C."/>
            <person name="Kovacs A.L."/>
            <person name="Boka K."/>
            <person name="Dobosy P."/>
            <person name="Ovari M."/>
            <person name="Szili-Kovacs T."/>
            <person name="Toth E."/>
        </authorList>
    </citation>
    <scope>NUCLEOTIDE SEQUENCE [LARGE SCALE GENOMIC DNA]</scope>
    <source>
        <strain evidence="2 3">B16-10</strain>
    </source>
</reference>
<accession>A0A4Q0VR29</accession>
<organism evidence="2 3">
    <name type="scientific">Anaerobacillus alkaliphilus</name>
    <dbReference type="NCBI Taxonomy" id="1548597"/>
    <lineage>
        <taxon>Bacteria</taxon>
        <taxon>Bacillati</taxon>
        <taxon>Bacillota</taxon>
        <taxon>Bacilli</taxon>
        <taxon>Bacillales</taxon>
        <taxon>Bacillaceae</taxon>
        <taxon>Anaerobacillus</taxon>
    </lineage>
</organism>
<evidence type="ECO:0000313" key="2">
    <source>
        <dbReference type="EMBL" id="RXI98445.1"/>
    </source>
</evidence>
<gene>
    <name evidence="2" type="ORF">DS745_19155</name>
</gene>
<dbReference type="AlphaFoldDB" id="A0A4Q0VR29"/>
<evidence type="ECO:0000256" key="1">
    <source>
        <dbReference type="SAM" id="Phobius"/>
    </source>
</evidence>